<dbReference type="InterPro" id="IPR058863">
    <property type="entry name" value="PelX-like_Ig"/>
</dbReference>
<comment type="cofactor">
    <cofactor evidence="1">
        <name>Ca(2+)</name>
        <dbReference type="ChEBI" id="CHEBI:29108"/>
    </cofactor>
</comment>
<evidence type="ECO:0000259" key="12">
    <source>
        <dbReference type="Pfam" id="PF25849"/>
    </source>
</evidence>
<keyword evidence="5" id="KW-0732">Signal</keyword>
<dbReference type="eggNOG" id="COG4677">
    <property type="taxonomic scope" value="Bacteria"/>
</dbReference>
<accession>F2JNS1</accession>
<name>F2JNS1_CELLD</name>
<keyword evidence="10" id="KW-0812">Transmembrane</keyword>
<dbReference type="InterPro" id="IPR036582">
    <property type="entry name" value="Mao_N_sf"/>
</dbReference>
<dbReference type="InterPro" id="IPR013783">
    <property type="entry name" value="Ig-like_fold"/>
</dbReference>
<feature type="domain" description="Copper amine oxidase-like N-terminal" evidence="11">
    <location>
        <begin position="1378"/>
        <end position="1439"/>
    </location>
</feature>
<evidence type="ECO:0000259" key="13">
    <source>
        <dbReference type="Pfam" id="PF25850"/>
    </source>
</evidence>
<dbReference type="GO" id="GO:0005576">
    <property type="term" value="C:extracellular region"/>
    <property type="evidence" value="ECO:0007669"/>
    <property type="project" value="UniProtKB-SubCell"/>
</dbReference>
<dbReference type="PANTHER" id="PTHR40088">
    <property type="entry name" value="PECTATE LYASE (EUROFUNG)"/>
    <property type="match status" value="1"/>
</dbReference>
<dbReference type="Pfam" id="PF07833">
    <property type="entry name" value="Cu_amine_oxidN1"/>
    <property type="match status" value="2"/>
</dbReference>
<dbReference type="RefSeq" id="WP_013655720.1">
    <property type="nucleotide sequence ID" value="NC_015275.1"/>
</dbReference>
<proteinExistence type="inferred from homology"/>
<dbReference type="EC" id="4.2.2.9" evidence="14"/>
<dbReference type="STRING" id="642492.Clole_0686"/>
<dbReference type="SUPFAM" id="SSF51126">
    <property type="entry name" value="Pectin lyase-like"/>
    <property type="match status" value="1"/>
</dbReference>
<organism evidence="14 15">
    <name type="scientific">Cellulosilyticum lentocellum (strain ATCC 49066 / DSM 5427 / NCIMB 11756 / RHM5)</name>
    <name type="common">Clostridium lentocellum</name>
    <dbReference type="NCBI Taxonomy" id="642492"/>
    <lineage>
        <taxon>Bacteria</taxon>
        <taxon>Bacillati</taxon>
        <taxon>Bacillota</taxon>
        <taxon>Clostridia</taxon>
        <taxon>Lachnospirales</taxon>
        <taxon>Cellulosilyticaceae</taxon>
        <taxon>Cellulosilyticum</taxon>
    </lineage>
</organism>
<comment type="similarity">
    <text evidence="8">Belongs to the polysaccharide lyase 9 family.</text>
</comment>
<keyword evidence="3" id="KW-0964">Secreted</keyword>
<evidence type="ECO:0000256" key="3">
    <source>
        <dbReference type="ARBA" id="ARBA00022525"/>
    </source>
</evidence>
<evidence type="ECO:0000256" key="8">
    <source>
        <dbReference type="ARBA" id="ARBA00038263"/>
    </source>
</evidence>
<dbReference type="eggNOG" id="COG5263">
    <property type="taxonomic scope" value="Bacteria"/>
</dbReference>
<evidence type="ECO:0000256" key="7">
    <source>
        <dbReference type="ARBA" id="ARBA00023239"/>
    </source>
</evidence>
<dbReference type="eggNOG" id="COG1657">
    <property type="taxonomic scope" value="Bacteria"/>
</dbReference>
<keyword evidence="10" id="KW-0472">Membrane</keyword>
<evidence type="ECO:0000256" key="10">
    <source>
        <dbReference type="SAM" id="Phobius"/>
    </source>
</evidence>
<dbReference type="InterPro" id="IPR058953">
    <property type="entry name" value="PelX-like_N"/>
</dbReference>
<reference evidence="14 15" key="1">
    <citation type="journal article" date="2011" name="J. Bacteriol.">
        <title>Complete genome sequence of the cellulose-degrading bacterium Cellulosilyticum lentocellum.</title>
        <authorList>
            <consortium name="US DOE Joint Genome Institute"/>
            <person name="Miller D.A."/>
            <person name="Suen G."/>
            <person name="Bruce D."/>
            <person name="Copeland A."/>
            <person name="Cheng J.F."/>
            <person name="Detter C."/>
            <person name="Goodwin L.A."/>
            <person name="Han C.S."/>
            <person name="Hauser L.J."/>
            <person name="Land M.L."/>
            <person name="Lapidus A."/>
            <person name="Lucas S."/>
            <person name="Meincke L."/>
            <person name="Pitluck S."/>
            <person name="Tapia R."/>
            <person name="Teshima H."/>
            <person name="Woyke T."/>
            <person name="Fox B.G."/>
            <person name="Angert E.R."/>
            <person name="Currie C.R."/>
        </authorList>
    </citation>
    <scope>NUCLEOTIDE SEQUENCE [LARGE SCALE GENOMIC DNA]</scope>
    <source>
        <strain evidence="15">ATCC 49066 / DSM 5427 / NCIMB 11756 / RHM5</strain>
    </source>
</reference>
<feature type="domain" description="Pectate disaccharide-lyase-like N-terminal" evidence="12">
    <location>
        <begin position="570"/>
        <end position="641"/>
    </location>
</feature>
<evidence type="ECO:0000313" key="14">
    <source>
        <dbReference type="EMBL" id="ADZ82419.1"/>
    </source>
</evidence>
<dbReference type="Gene3D" id="2.160.20.10">
    <property type="entry name" value="Single-stranded right-handed beta-helix, Pectin lyase-like"/>
    <property type="match status" value="1"/>
</dbReference>
<dbReference type="Gene3D" id="3.30.457.10">
    <property type="entry name" value="Copper amine oxidase-like, N-terminal domain"/>
    <property type="match status" value="1"/>
</dbReference>
<dbReference type="EMBL" id="CP002582">
    <property type="protein sequence ID" value="ADZ82419.1"/>
    <property type="molecule type" value="Genomic_DNA"/>
</dbReference>
<evidence type="ECO:0000256" key="5">
    <source>
        <dbReference type="ARBA" id="ARBA00022729"/>
    </source>
</evidence>
<feature type="compositionally biased region" description="Gly residues" evidence="9">
    <location>
        <begin position="1160"/>
        <end position="1182"/>
    </location>
</feature>
<dbReference type="InterPro" id="IPR011050">
    <property type="entry name" value="Pectin_lyase_fold/virulence"/>
</dbReference>
<evidence type="ECO:0000256" key="1">
    <source>
        <dbReference type="ARBA" id="ARBA00001913"/>
    </source>
</evidence>
<keyword evidence="10" id="KW-1133">Transmembrane helix</keyword>
<evidence type="ECO:0000256" key="2">
    <source>
        <dbReference type="ARBA" id="ARBA00004613"/>
    </source>
</evidence>
<evidence type="ECO:0000256" key="4">
    <source>
        <dbReference type="ARBA" id="ARBA00022723"/>
    </source>
</evidence>
<dbReference type="eggNOG" id="COG1404">
    <property type="taxonomic scope" value="Bacteria"/>
</dbReference>
<dbReference type="Pfam" id="PF25849">
    <property type="entry name" value="PelX_N"/>
    <property type="match status" value="2"/>
</dbReference>
<feature type="transmembrane region" description="Helical" evidence="10">
    <location>
        <begin position="9"/>
        <end position="31"/>
    </location>
</feature>
<keyword evidence="4" id="KW-0479">Metal-binding</keyword>
<dbReference type="InterPro" id="IPR012854">
    <property type="entry name" value="Cu_amine_oxidase-like_N"/>
</dbReference>
<dbReference type="InterPro" id="IPR012334">
    <property type="entry name" value="Pectin_lyas_fold"/>
</dbReference>
<dbReference type="GO" id="GO:0047489">
    <property type="term" value="F:pectate disaccharide-lyase activity"/>
    <property type="evidence" value="ECO:0007669"/>
    <property type="project" value="UniProtKB-EC"/>
</dbReference>
<gene>
    <name evidence="14" type="ordered locus">Clole_0686</name>
</gene>
<comment type="subcellular location">
    <subcellularLocation>
        <location evidence="2">Secreted</location>
    </subcellularLocation>
</comment>
<dbReference type="HOGENOM" id="CLU_249230_0_0_9"/>
<evidence type="ECO:0000256" key="9">
    <source>
        <dbReference type="SAM" id="MobiDB-lite"/>
    </source>
</evidence>
<keyword evidence="15" id="KW-1185">Reference proteome</keyword>
<evidence type="ECO:0000313" key="15">
    <source>
        <dbReference type="Proteomes" id="UP000008467"/>
    </source>
</evidence>
<evidence type="ECO:0000259" key="11">
    <source>
        <dbReference type="Pfam" id="PF07833"/>
    </source>
</evidence>
<feature type="domain" description="Copper amine oxidase-like N-terminal" evidence="11">
    <location>
        <begin position="1441"/>
        <end position="1487"/>
    </location>
</feature>
<dbReference type="KEGG" id="cle:Clole_0686"/>
<sequence>MSKKVKNQVVAWILSVIMLTLGLPLNATMLLQEEPVDTSIQVFNDSMMRTTTESSIKILNASDLENAKLAADKVAGDFTIKAAAGKEVDIDASSYMSEYYHSFSKRIKLNGTGNAAARTIEFTTTGSATVQVFALSGSSSTDRTLGIYDAADNQVTTLKAVGKSSDSDGKLPMSEATIDAAGTYNIRSTGSGINIYYVKVIQGAVETVTFTDGTKPSVMSAVQDTVDQRKVNVTVSGTLPNAEIDKIWVKIYDSSNKLTTSKLLDNLEADGTGIAALTLEKSGDYTIVAEAIREGCKTSYSSDIFALNDFVVPLGDVKITNVKTTAIEAPTNATLTIDWDDALNAKTYDVEVKDTANNLFEKKDLKVSTCDILGLTVGETYTIKVTAYGSGQSKSATTTKKVAASVERFLGGLVGSGASGTITENSDGSITLDARAVGGNTGGKLADSEDGFLYYYTEINPETENFTLTATFRVDESGSKDNQSGFGVMAIDTMVLGDSSARYFNSAGAMFRKYVKTVDGTLINGYGIPGGYFVTGYTAGPTVANSARKTIDTEPFDWEFKKDYTTATNSNPPKFEDGEVYTLTLRKSNTGFHAYMSNDKTNEVICYEPELLLKQDSSKYYVGMCASRKIMVTVLDYSFTTIHPSADEPKEERPLKYVTPTVSLDSTTTTSNKNYEAAFKANVVGTIDIKDAAGNVVASKVVLDPREASTFRAVAPVKLSGETNQFTAIFTPADKLGQGELLADNEELSSYEPVEIPFSITYKQYGTSENAIYVGASGSASNQGTKASPLDVQTAVNFAQPGQEIVLLDGTYKLTKGINIARGNNGTKEEPIVLMSEPGKRVVFDLSNCSTNGITVNGNYWHIYNIELMNSPNAKRPVQVSGHYNTIEKLLIHDNADTGLQISGSAYEPNTMWPSYNLILSCEVYNSCDALGNDADGFAAKLTAGEGNVFRYCIAHHNIDDGWDLYAKSTTGPIGTVTIESSVAYANGTLLGNPSKTGEGNGFKLGGESISVPHVLKNSVSFANLNNGVFSNSNPSCMVYNTTSYGNEGKNLFFNTNAKTTDWVLENFISYKGNDSDTMDLKGQDSLADRSNYINGVNTEGTSVSDDWFTNLDTTIVPTIAEDGSIDMKGLLVLTANAPEGVGAILTENPNPTVITIGKEIGGTSTGGGSTGGGSTGGGSSSGGSTNSSTTKPIATVLDKIIEALKESKTPVIKVDANNMLQLVAEAVSELIDSQTGIVVEGNGVTITLNEKLIKEVTDGEKLSLTIKVPSLLASELAAIKTQLSQNENFKTYFDSVATVAFEMSTNKKVEVISEPVTLTFDLSKVSAENADKLTLVRYEKQEDGTFKVVKVGGSYDAKTKTFIAKVDQAGNYGVLEAKELFKLNLAIGKTSSEVNGKTIINDVAPMIVKDTTMVPIRFTVENLGAEVKWDNEAKQVTIILNGKALTLDSANGMLIKDSRALVPLRFISETVGANVLWIPTEKAIEIVY</sequence>
<keyword evidence="7 14" id="KW-0456">Lyase</keyword>
<keyword evidence="6" id="KW-0106">Calcium</keyword>
<protein>
    <submittedName>
        <fullName evidence="14">Pectate disaccharide-lyase</fullName>
        <ecNumber evidence="14">4.2.2.9</ecNumber>
    </submittedName>
</protein>
<feature type="region of interest" description="Disordered" evidence="9">
    <location>
        <begin position="1160"/>
        <end position="1191"/>
    </location>
</feature>
<feature type="domain" description="Pectate disaccharide-lyase-like N-terminal" evidence="12">
    <location>
        <begin position="429"/>
        <end position="493"/>
    </location>
</feature>
<dbReference type="PANTHER" id="PTHR40088:SF1">
    <property type="entry name" value="PECTATE LYASE PEL9"/>
    <property type="match status" value="1"/>
</dbReference>
<dbReference type="InterPro" id="IPR052052">
    <property type="entry name" value="Polysaccharide_Lyase_9"/>
</dbReference>
<dbReference type="SUPFAM" id="SSF55383">
    <property type="entry name" value="Copper amine oxidase, domain N"/>
    <property type="match status" value="2"/>
</dbReference>
<dbReference type="Proteomes" id="UP000008467">
    <property type="component" value="Chromosome"/>
</dbReference>
<evidence type="ECO:0000256" key="6">
    <source>
        <dbReference type="ARBA" id="ARBA00022837"/>
    </source>
</evidence>
<dbReference type="GO" id="GO:0046872">
    <property type="term" value="F:metal ion binding"/>
    <property type="evidence" value="ECO:0007669"/>
    <property type="project" value="UniProtKB-KW"/>
</dbReference>
<feature type="domain" description="Pectate disaccharide-lyase-like central Ig-like" evidence="13">
    <location>
        <begin position="665"/>
        <end position="735"/>
    </location>
</feature>
<dbReference type="Pfam" id="PF25850">
    <property type="entry name" value="PelX_Ig"/>
    <property type="match status" value="1"/>
</dbReference>
<dbReference type="Gene3D" id="2.60.40.10">
    <property type="entry name" value="Immunoglobulins"/>
    <property type="match status" value="1"/>
</dbReference>